<evidence type="ECO:0000256" key="5">
    <source>
        <dbReference type="ARBA" id="ARBA00023004"/>
    </source>
</evidence>
<keyword evidence="5" id="KW-0408">Iron</keyword>
<protein>
    <submittedName>
        <fullName evidence="8">Aromatic ring-hydroxylating dioxygenase subunit alpha</fullName>
    </submittedName>
</protein>
<dbReference type="InterPro" id="IPR017941">
    <property type="entry name" value="Rieske_2Fe-2S"/>
</dbReference>
<keyword evidence="2" id="KW-0001">2Fe-2S</keyword>
<evidence type="ECO:0000256" key="2">
    <source>
        <dbReference type="ARBA" id="ARBA00022714"/>
    </source>
</evidence>
<dbReference type="Pfam" id="PF00355">
    <property type="entry name" value="Rieske"/>
    <property type="match status" value="1"/>
</dbReference>
<gene>
    <name evidence="8" type="ORF">GCM10009844_37860</name>
</gene>
<dbReference type="Pfam" id="PF00848">
    <property type="entry name" value="Ring_hydroxyl_A"/>
    <property type="match status" value="1"/>
</dbReference>
<dbReference type="Gene3D" id="2.102.10.10">
    <property type="entry name" value="Rieske [2Fe-2S] iron-sulphur domain"/>
    <property type="match status" value="1"/>
</dbReference>
<dbReference type="CDD" id="cd03469">
    <property type="entry name" value="Rieske_RO_Alpha_N"/>
    <property type="match status" value="1"/>
</dbReference>
<dbReference type="PROSITE" id="PS51296">
    <property type="entry name" value="RIESKE"/>
    <property type="match status" value="1"/>
</dbReference>
<keyword evidence="8" id="KW-0223">Dioxygenase</keyword>
<dbReference type="SUPFAM" id="SSF50022">
    <property type="entry name" value="ISP domain"/>
    <property type="match status" value="1"/>
</dbReference>
<dbReference type="PANTHER" id="PTHR43756">
    <property type="entry name" value="CHOLINE MONOOXYGENASE, CHLOROPLASTIC"/>
    <property type="match status" value="1"/>
</dbReference>
<keyword evidence="9" id="KW-1185">Reference proteome</keyword>
<dbReference type="PANTHER" id="PTHR43756:SF5">
    <property type="entry name" value="CHOLINE MONOOXYGENASE, CHLOROPLASTIC"/>
    <property type="match status" value="1"/>
</dbReference>
<keyword evidence="3" id="KW-0479">Metal-binding</keyword>
<proteinExistence type="predicted"/>
<dbReference type="RefSeq" id="WP_344156090.1">
    <property type="nucleotide sequence ID" value="NZ_BAAAQR010000014.1"/>
</dbReference>
<feature type="domain" description="Rieske" evidence="7">
    <location>
        <begin position="31"/>
        <end position="144"/>
    </location>
</feature>
<evidence type="ECO:0000256" key="4">
    <source>
        <dbReference type="ARBA" id="ARBA00023002"/>
    </source>
</evidence>
<name>A0ABN3A4I9_9ACTN</name>
<comment type="caution">
    <text evidence="8">The sequence shown here is derived from an EMBL/GenBank/DDBJ whole genome shotgun (WGS) entry which is preliminary data.</text>
</comment>
<dbReference type="InterPro" id="IPR001663">
    <property type="entry name" value="Rng_hydr_dOase-A"/>
</dbReference>
<dbReference type="InterPro" id="IPR015879">
    <property type="entry name" value="Ring_hydroxy_dOase_asu_C_dom"/>
</dbReference>
<evidence type="ECO:0000256" key="6">
    <source>
        <dbReference type="ARBA" id="ARBA00023014"/>
    </source>
</evidence>
<evidence type="ECO:0000313" key="8">
    <source>
        <dbReference type="EMBL" id="GAA2153447.1"/>
    </source>
</evidence>
<keyword evidence="6" id="KW-0411">Iron-sulfur</keyword>
<dbReference type="InterPro" id="IPR036922">
    <property type="entry name" value="Rieske_2Fe-2S_sf"/>
</dbReference>
<dbReference type="Gene3D" id="3.90.380.10">
    <property type="entry name" value="Naphthalene 1,2-dioxygenase Alpha Subunit, Chain A, domain 1"/>
    <property type="match status" value="2"/>
</dbReference>
<comment type="cofactor">
    <cofactor evidence="1">
        <name>Fe cation</name>
        <dbReference type="ChEBI" id="CHEBI:24875"/>
    </cofactor>
</comment>
<reference evidence="8 9" key="1">
    <citation type="journal article" date="2019" name="Int. J. Syst. Evol. Microbiol.">
        <title>The Global Catalogue of Microorganisms (GCM) 10K type strain sequencing project: providing services to taxonomists for standard genome sequencing and annotation.</title>
        <authorList>
            <consortium name="The Broad Institute Genomics Platform"/>
            <consortium name="The Broad Institute Genome Sequencing Center for Infectious Disease"/>
            <person name="Wu L."/>
            <person name="Ma J."/>
        </authorList>
    </citation>
    <scope>NUCLEOTIDE SEQUENCE [LARGE SCALE GENOMIC DNA]</scope>
    <source>
        <strain evidence="8 9">JCM 16022</strain>
    </source>
</reference>
<sequence length="371" mass="40209">MSPLQAALPREMYVDRDAWLRERDRVLYAEWFCVGRTGDLGLAEGGRVAVVDVAGESVLVTRDDDGALHAAYNVCRHRGSQLFPTPAGAGPTCAAVGALRCPYHSWTYSLAGELLRSPHTDDIDPADFSLHPVGVEEWASFLFVHLTPSSAAPIGAVLERAATHLANYAMGALVTGHTLTYEVAANYKVVAENYNECYHCGPVHPELTRLVPAFGGGGAGLGWEDGIPHREGAWTFTTTGTTTRAPLPGLSEAERSRHKGELVHPNLMLSCSADHVAAFVLLPQDVDRTRIDCHLLFAADAVADPGFDPSDAADLWDLVNRQDWAICESVQRGMSSRSYTHGWFAPMEDDSADIRRWLLPRLAQDPGPTGG</sequence>
<accession>A0ABN3A4I9</accession>
<evidence type="ECO:0000259" key="7">
    <source>
        <dbReference type="PROSITE" id="PS51296"/>
    </source>
</evidence>
<evidence type="ECO:0000256" key="1">
    <source>
        <dbReference type="ARBA" id="ARBA00001962"/>
    </source>
</evidence>
<dbReference type="EMBL" id="BAAAQR010000014">
    <property type="protein sequence ID" value="GAA2153447.1"/>
    <property type="molecule type" value="Genomic_DNA"/>
</dbReference>
<dbReference type="SUPFAM" id="SSF55961">
    <property type="entry name" value="Bet v1-like"/>
    <property type="match status" value="1"/>
</dbReference>
<evidence type="ECO:0000313" key="9">
    <source>
        <dbReference type="Proteomes" id="UP001501771"/>
    </source>
</evidence>
<evidence type="ECO:0000256" key="3">
    <source>
        <dbReference type="ARBA" id="ARBA00022723"/>
    </source>
</evidence>
<organism evidence="8 9">
    <name type="scientific">Nocardioides koreensis</name>
    <dbReference type="NCBI Taxonomy" id="433651"/>
    <lineage>
        <taxon>Bacteria</taxon>
        <taxon>Bacillati</taxon>
        <taxon>Actinomycetota</taxon>
        <taxon>Actinomycetes</taxon>
        <taxon>Propionibacteriales</taxon>
        <taxon>Nocardioidaceae</taxon>
        <taxon>Nocardioides</taxon>
    </lineage>
</organism>
<dbReference type="Proteomes" id="UP001501771">
    <property type="component" value="Unassembled WGS sequence"/>
</dbReference>
<dbReference type="PRINTS" id="PR00090">
    <property type="entry name" value="RNGDIOXGNASE"/>
</dbReference>
<keyword evidence="4" id="KW-0560">Oxidoreductase</keyword>
<dbReference type="GO" id="GO:0051213">
    <property type="term" value="F:dioxygenase activity"/>
    <property type="evidence" value="ECO:0007669"/>
    <property type="project" value="UniProtKB-KW"/>
</dbReference>